<reference evidence="2 3" key="1">
    <citation type="journal article" date="2015" name="Nature">
        <title>rRNA introns, odd ribosomes, and small enigmatic genomes across a large radiation of phyla.</title>
        <authorList>
            <person name="Brown C.T."/>
            <person name="Hug L.A."/>
            <person name="Thomas B.C."/>
            <person name="Sharon I."/>
            <person name="Castelle C.J."/>
            <person name="Singh A."/>
            <person name="Wilkins M.J."/>
            <person name="Williams K.H."/>
            <person name="Banfield J.F."/>
        </authorList>
    </citation>
    <scope>NUCLEOTIDE SEQUENCE [LARGE SCALE GENOMIC DNA]</scope>
</reference>
<keyword evidence="1" id="KW-0472">Membrane</keyword>
<evidence type="ECO:0000313" key="3">
    <source>
        <dbReference type="Proteomes" id="UP000034471"/>
    </source>
</evidence>
<accession>A0A0G0HH27</accession>
<dbReference type="EMBL" id="LBTJ01000024">
    <property type="protein sequence ID" value="KKQ37840.1"/>
    <property type="molecule type" value="Genomic_DNA"/>
</dbReference>
<proteinExistence type="predicted"/>
<evidence type="ECO:0000313" key="2">
    <source>
        <dbReference type="EMBL" id="KKQ37840.1"/>
    </source>
</evidence>
<organism evidence="2 3">
    <name type="scientific">Candidatus Roizmanbacteria bacterium GW2011_GWA2_37_7</name>
    <dbReference type="NCBI Taxonomy" id="1618481"/>
    <lineage>
        <taxon>Bacteria</taxon>
        <taxon>Candidatus Roizmaniibacteriota</taxon>
    </lineage>
</organism>
<dbReference type="AlphaFoldDB" id="A0A0G0HH27"/>
<keyword evidence="1" id="KW-1133">Transmembrane helix</keyword>
<comment type="caution">
    <text evidence="2">The sequence shown here is derived from an EMBL/GenBank/DDBJ whole genome shotgun (WGS) entry which is preliminary data.</text>
</comment>
<dbReference type="Proteomes" id="UP000034471">
    <property type="component" value="Unassembled WGS sequence"/>
</dbReference>
<protein>
    <submittedName>
        <fullName evidence="2">Uncharacterized protein</fullName>
    </submittedName>
</protein>
<name>A0A0G0HH27_9BACT</name>
<dbReference type="STRING" id="1618481.US54_C0024G0007"/>
<evidence type="ECO:0000256" key="1">
    <source>
        <dbReference type="SAM" id="Phobius"/>
    </source>
</evidence>
<sequence length="154" mass="17274">MNIPKSLIIITPLSKILAGVLFITLPFLGFYLGMEYEKAKDQGKEPSYKNLEQIKSEIGRCVQSSDCIVVDYKDCCASKKAINKEYRNIYYQYPQLQGLSKERQDICTRIECDDATRDLNASKCEDNLCILIKSSDPDAPSESVNQVSGSDLAD</sequence>
<gene>
    <name evidence="2" type="ORF">US54_C0024G0007</name>
</gene>
<keyword evidence="1" id="KW-0812">Transmembrane</keyword>
<feature type="transmembrane region" description="Helical" evidence="1">
    <location>
        <begin position="6"/>
        <end position="32"/>
    </location>
</feature>